<feature type="domain" description="SHSP" evidence="5">
    <location>
        <begin position="229"/>
        <end position="353"/>
    </location>
</feature>
<feature type="region of interest" description="Disordered" evidence="4">
    <location>
        <begin position="130"/>
        <end position="225"/>
    </location>
</feature>
<reference evidence="6 7" key="1">
    <citation type="submission" date="2014-04" db="EMBL/GenBank/DDBJ databases">
        <title>Evolutionary Origins and Diversification of the Mycorrhizal Mutualists.</title>
        <authorList>
            <consortium name="DOE Joint Genome Institute"/>
            <consortium name="Mycorrhizal Genomics Consortium"/>
            <person name="Kohler A."/>
            <person name="Kuo A."/>
            <person name="Nagy L.G."/>
            <person name="Floudas D."/>
            <person name="Copeland A."/>
            <person name="Barry K.W."/>
            <person name="Cichocki N."/>
            <person name="Veneault-Fourrey C."/>
            <person name="LaButti K."/>
            <person name="Lindquist E.A."/>
            <person name="Lipzen A."/>
            <person name="Lundell T."/>
            <person name="Morin E."/>
            <person name="Murat C."/>
            <person name="Riley R."/>
            <person name="Ohm R."/>
            <person name="Sun H."/>
            <person name="Tunlid A."/>
            <person name="Henrissat B."/>
            <person name="Grigoriev I.V."/>
            <person name="Hibbett D.S."/>
            <person name="Martin F."/>
        </authorList>
    </citation>
    <scope>NUCLEOTIDE SEQUENCE [LARGE SCALE GENOMIC DNA]</scope>
    <source>
        <strain evidence="6 7">Koide BX008</strain>
    </source>
</reference>
<name>A0A0C2WMR2_AMAMK</name>
<keyword evidence="1" id="KW-0346">Stress response</keyword>
<feature type="region of interest" description="Disordered" evidence="4">
    <location>
        <begin position="1"/>
        <end position="107"/>
    </location>
</feature>
<dbReference type="OrthoDB" id="1431247at2759"/>
<feature type="compositionally biased region" description="Low complexity" evidence="4">
    <location>
        <begin position="130"/>
        <end position="140"/>
    </location>
</feature>
<dbReference type="SUPFAM" id="SSF49764">
    <property type="entry name" value="HSP20-like chaperones"/>
    <property type="match status" value="1"/>
</dbReference>
<evidence type="ECO:0000256" key="1">
    <source>
        <dbReference type="ARBA" id="ARBA00023016"/>
    </source>
</evidence>
<evidence type="ECO:0000313" key="6">
    <source>
        <dbReference type="EMBL" id="KIL62882.1"/>
    </source>
</evidence>
<dbReference type="InParanoid" id="A0A0C2WMR2"/>
<gene>
    <name evidence="6" type="ORF">M378DRAFT_738992</name>
</gene>
<accession>A0A0C2WMR2</accession>
<dbReference type="Proteomes" id="UP000054549">
    <property type="component" value="Unassembled WGS sequence"/>
</dbReference>
<evidence type="ECO:0000256" key="2">
    <source>
        <dbReference type="PROSITE-ProRule" id="PRU00285"/>
    </source>
</evidence>
<dbReference type="PROSITE" id="PS01031">
    <property type="entry name" value="SHSP"/>
    <property type="match status" value="1"/>
</dbReference>
<feature type="compositionally biased region" description="Low complexity" evidence="4">
    <location>
        <begin position="66"/>
        <end position="75"/>
    </location>
</feature>
<dbReference type="PANTHER" id="PTHR11527">
    <property type="entry name" value="HEAT-SHOCK PROTEIN 20 FAMILY MEMBER"/>
    <property type="match status" value="1"/>
</dbReference>
<evidence type="ECO:0000256" key="4">
    <source>
        <dbReference type="SAM" id="MobiDB-lite"/>
    </source>
</evidence>
<comment type="similarity">
    <text evidence="2 3">Belongs to the small heat shock protein (HSP20) family.</text>
</comment>
<proteinExistence type="inferred from homology"/>
<dbReference type="STRING" id="946122.A0A0C2WMR2"/>
<protein>
    <recommendedName>
        <fullName evidence="5">SHSP domain-containing protein</fullName>
    </recommendedName>
</protein>
<keyword evidence="7" id="KW-1185">Reference proteome</keyword>
<dbReference type="InterPro" id="IPR002068">
    <property type="entry name" value="A-crystallin/Hsp20_dom"/>
</dbReference>
<evidence type="ECO:0000259" key="5">
    <source>
        <dbReference type="PROSITE" id="PS01031"/>
    </source>
</evidence>
<dbReference type="EMBL" id="KN818265">
    <property type="protein sequence ID" value="KIL62882.1"/>
    <property type="molecule type" value="Genomic_DNA"/>
</dbReference>
<evidence type="ECO:0000313" key="7">
    <source>
        <dbReference type="Proteomes" id="UP000054549"/>
    </source>
</evidence>
<dbReference type="Pfam" id="PF00011">
    <property type="entry name" value="HSP20"/>
    <property type="match status" value="1"/>
</dbReference>
<organism evidence="6 7">
    <name type="scientific">Amanita muscaria (strain Koide BX008)</name>
    <dbReference type="NCBI Taxonomy" id="946122"/>
    <lineage>
        <taxon>Eukaryota</taxon>
        <taxon>Fungi</taxon>
        <taxon>Dikarya</taxon>
        <taxon>Basidiomycota</taxon>
        <taxon>Agaricomycotina</taxon>
        <taxon>Agaricomycetes</taxon>
        <taxon>Agaricomycetidae</taxon>
        <taxon>Agaricales</taxon>
        <taxon>Pluteineae</taxon>
        <taxon>Amanitaceae</taxon>
        <taxon>Amanita</taxon>
    </lineage>
</organism>
<dbReference type="Gene3D" id="2.60.40.790">
    <property type="match status" value="1"/>
</dbReference>
<dbReference type="HOGENOM" id="CLU_819151_0_0_1"/>
<dbReference type="AlphaFoldDB" id="A0A0C2WMR2"/>
<dbReference type="InterPro" id="IPR031107">
    <property type="entry name" value="Small_HSP"/>
</dbReference>
<evidence type="ECO:0000256" key="3">
    <source>
        <dbReference type="RuleBase" id="RU003616"/>
    </source>
</evidence>
<dbReference type="CDD" id="cd06464">
    <property type="entry name" value="ACD_sHsps-like"/>
    <property type="match status" value="1"/>
</dbReference>
<feature type="compositionally biased region" description="Low complexity" evidence="4">
    <location>
        <begin position="189"/>
        <end position="207"/>
    </location>
</feature>
<sequence>MSYPSPFNFPPPGESYNTTPTTPIEGIDFPLPQWETVEREQQQQQRLQHQDQPQHPHAHSHPPTPTTYQTIQPEEQAPPPPRVVPSQIHHESAPAAHAHTHGHEGRSGLIHTLDYSCLSTHVSDFLRPISISPPTASTSSGLVTRQARPRHETAHPYKRPQSALGTKPTTATTTMQGGSRRQSVAIAHASSSVQAVRSMSGSSSRSGATVTQLRSGPPSPDLDTNEELGKRYLIRADVHVDPESKVFTALMELPGVRKDEVRVTLSRCWYNGVKQVTVSGRTRDPFPSSQGGQGLGKVVRERKYGRFIRTFAVSSDTKLEDLDVSMEDGVLALKIQNSQLFLEANQMQDVPIR</sequence>
<dbReference type="InterPro" id="IPR008978">
    <property type="entry name" value="HSP20-like_chaperone"/>
</dbReference>